<accession>A0AAW1Y962</accession>
<dbReference type="Proteomes" id="UP001457282">
    <property type="component" value="Unassembled WGS sequence"/>
</dbReference>
<evidence type="ECO:0000256" key="2">
    <source>
        <dbReference type="ARBA" id="ARBA00022553"/>
    </source>
</evidence>
<keyword evidence="3" id="KW-0238">DNA-binding</keyword>
<dbReference type="InterPro" id="IPR056063">
    <property type="entry name" value="DUF7646"/>
</dbReference>
<dbReference type="Pfam" id="PF23704">
    <property type="entry name" value="WHD_GTF3C1_N"/>
    <property type="match status" value="1"/>
</dbReference>
<evidence type="ECO:0000313" key="11">
    <source>
        <dbReference type="Proteomes" id="UP001457282"/>
    </source>
</evidence>
<keyword evidence="11" id="KW-1185">Reference proteome</keyword>
<gene>
    <name evidence="10" type="ORF">M0R45_010898</name>
</gene>
<keyword evidence="4" id="KW-0804">Transcription</keyword>
<evidence type="ECO:0000259" key="7">
    <source>
        <dbReference type="Pfam" id="PF04182"/>
    </source>
</evidence>
<proteinExistence type="predicted"/>
<dbReference type="GO" id="GO:0042791">
    <property type="term" value="P:5S class rRNA transcription by RNA polymerase III"/>
    <property type="evidence" value="ECO:0007669"/>
    <property type="project" value="TreeGrafter"/>
</dbReference>
<evidence type="ECO:0000313" key="10">
    <source>
        <dbReference type="EMBL" id="KAK9945378.1"/>
    </source>
</evidence>
<evidence type="ECO:0000259" key="9">
    <source>
        <dbReference type="Pfam" id="PF24657"/>
    </source>
</evidence>
<dbReference type="InterPro" id="IPR056428">
    <property type="entry name" value="WH_GTF3C1"/>
</dbReference>
<keyword evidence="2" id="KW-0597">Phosphoprotein</keyword>
<organism evidence="10 11">
    <name type="scientific">Rubus argutus</name>
    <name type="common">Southern blackberry</name>
    <dbReference type="NCBI Taxonomy" id="59490"/>
    <lineage>
        <taxon>Eukaryota</taxon>
        <taxon>Viridiplantae</taxon>
        <taxon>Streptophyta</taxon>
        <taxon>Embryophyta</taxon>
        <taxon>Tracheophyta</taxon>
        <taxon>Spermatophyta</taxon>
        <taxon>Magnoliopsida</taxon>
        <taxon>eudicotyledons</taxon>
        <taxon>Gunneridae</taxon>
        <taxon>Pentapetalae</taxon>
        <taxon>rosids</taxon>
        <taxon>fabids</taxon>
        <taxon>Rosales</taxon>
        <taxon>Rosaceae</taxon>
        <taxon>Rosoideae</taxon>
        <taxon>Rosoideae incertae sedis</taxon>
        <taxon>Rubus</taxon>
    </lineage>
</organism>
<dbReference type="GO" id="GO:0005634">
    <property type="term" value="C:nucleus"/>
    <property type="evidence" value="ECO:0007669"/>
    <property type="project" value="UniProtKB-SubCell"/>
</dbReference>
<feature type="domain" description="DUF7646" evidence="9">
    <location>
        <begin position="218"/>
        <end position="296"/>
    </location>
</feature>
<sequence length="980" mass="108417">MDSILNSSLEEICLEGRNGLPLQTLWSRLNLSPPLQQSLWAALLSVPALKFQTQIQNATVSHAPTDPSIQSFQDAEKLNLKLVADHRLQNNFLGLYDVQSATAAMCEHQRRTLERVATAGSKGITQSQLSKELGIKGENFFYKLRRLECQGLIVKQPLSAVENTKEAACVDDDDDDSNVSVTTNLVYLRRYAKHLGSGSEQKVEITKSKEEEAENKKSGDLIAELPIEHQIYDMVKDAGSRGMIVFEVAERLGIHKKENRKRIESLCSTFGLVMDKEKCKKTKVFRVWAPGKRNAESDNAILKESETVTESKVTADIVERSNQDQTLSGYDCSALKSDAARVTPGSDASSETLPAAVCARPRKEKRILEQSQDKGDELQSLVIRSPSPKRKRSSGTRSVKFIEVDKVTEQQPGPNEDGEERCAFSKSKSKSTCQRRFSWTEEADRRLVIQYVRRCATLGAKYHHQINWASLPDLPAPPSTCKRRMSYLKISNGKFRKSLMMLCNMLGKRYAKFLQKTQKRSLDQDDCESLLQCSTGQGYNRNFPVSDHVTGLQEEPWDDIDDSNIKESLDEILHYLRLTKSDASKRCGSTCEERSDLNANAEQYVGGSAGQPLSLSPQVFPNIVKSSFPTDSGQKAAKFAHWLHKRDKDLMGGGIDLPADVQCGDIFHLFALVSSGELSIAPSLPDGVGEAEDLRSSKRKVGRNENLNAKRLKSLVAESEIITRREKGFPGLMVSICRTASSTVNCGYLFKDDTSCGEEHFGGYYQDSTSGQNEIRETINSGIVVPVAETCSESPGKGILRPGNCDIGGARSQGITNMNVNDVHKVTILTSPKVVVEHPSENLTSSIKGKVISPRGVDKSSKLSSGNLCVPVLPWINGDETINKTISEGLRRRVFGIVMQNPGILEGEILRNMDVLNPQSCRELLAVMIKAKHLHVRTMRQATSNGPPAYLGTVFGSSLTQSKVVFRQHFFANSMSAFLL</sequence>
<dbReference type="GO" id="GO:0003677">
    <property type="term" value="F:DNA binding"/>
    <property type="evidence" value="ECO:0007669"/>
    <property type="project" value="UniProtKB-KW"/>
</dbReference>
<dbReference type="Pfam" id="PF24657">
    <property type="entry name" value="DUF7646"/>
    <property type="match status" value="1"/>
</dbReference>
<feature type="domain" description="General transcription factor 3C polypeptide 1 winged-helix" evidence="8">
    <location>
        <begin position="1"/>
        <end position="96"/>
    </location>
</feature>
<comment type="subcellular location">
    <subcellularLocation>
        <location evidence="1">Nucleus</location>
    </subcellularLocation>
</comment>
<evidence type="ECO:0000256" key="6">
    <source>
        <dbReference type="SAM" id="MobiDB-lite"/>
    </source>
</evidence>
<comment type="caution">
    <text evidence="10">The sequence shown here is derived from an EMBL/GenBank/DDBJ whole genome shotgun (WGS) entry which is preliminary data.</text>
</comment>
<feature type="region of interest" description="Disordered" evidence="6">
    <location>
        <begin position="406"/>
        <end position="425"/>
    </location>
</feature>
<dbReference type="Pfam" id="PF04182">
    <property type="entry name" value="B-block_TFIIIC"/>
    <property type="match status" value="1"/>
</dbReference>
<evidence type="ECO:0008006" key="12">
    <source>
        <dbReference type="Google" id="ProtNLM"/>
    </source>
</evidence>
<keyword evidence="5" id="KW-0539">Nucleus</keyword>
<dbReference type="GO" id="GO:0006384">
    <property type="term" value="P:transcription initiation at RNA polymerase III promoter"/>
    <property type="evidence" value="ECO:0007669"/>
    <property type="project" value="InterPro"/>
</dbReference>
<reference evidence="10 11" key="1">
    <citation type="journal article" date="2023" name="G3 (Bethesda)">
        <title>A chromosome-length genome assembly and annotation of blackberry (Rubus argutus, cv. 'Hillquist').</title>
        <authorList>
            <person name="Bruna T."/>
            <person name="Aryal R."/>
            <person name="Dudchenko O."/>
            <person name="Sargent D.J."/>
            <person name="Mead D."/>
            <person name="Buti M."/>
            <person name="Cavallini A."/>
            <person name="Hytonen T."/>
            <person name="Andres J."/>
            <person name="Pham M."/>
            <person name="Weisz D."/>
            <person name="Mascagni F."/>
            <person name="Usai G."/>
            <person name="Natali L."/>
            <person name="Bassil N."/>
            <person name="Fernandez G.E."/>
            <person name="Lomsadze A."/>
            <person name="Armour M."/>
            <person name="Olukolu B."/>
            <person name="Poorten T."/>
            <person name="Britton C."/>
            <person name="Davik J."/>
            <person name="Ashrafi H."/>
            <person name="Aiden E.L."/>
            <person name="Borodovsky M."/>
            <person name="Worthington M."/>
        </authorList>
    </citation>
    <scope>NUCLEOTIDE SEQUENCE [LARGE SCALE GENOMIC DNA]</scope>
    <source>
        <strain evidence="10">PI 553951</strain>
    </source>
</reference>
<evidence type="ECO:0000256" key="4">
    <source>
        <dbReference type="ARBA" id="ARBA00023163"/>
    </source>
</evidence>
<dbReference type="AlphaFoldDB" id="A0AAW1Y962"/>
<feature type="domain" description="B-block binding subunit of TFIIIC" evidence="7">
    <location>
        <begin position="107"/>
        <end position="193"/>
    </location>
</feature>
<evidence type="ECO:0000259" key="8">
    <source>
        <dbReference type="Pfam" id="PF23704"/>
    </source>
</evidence>
<evidence type="ECO:0000256" key="5">
    <source>
        <dbReference type="ARBA" id="ARBA00023242"/>
    </source>
</evidence>
<evidence type="ECO:0000256" key="1">
    <source>
        <dbReference type="ARBA" id="ARBA00004123"/>
    </source>
</evidence>
<feature type="region of interest" description="Disordered" evidence="6">
    <location>
        <begin position="371"/>
        <end position="398"/>
    </location>
</feature>
<dbReference type="InterPro" id="IPR044210">
    <property type="entry name" value="Tfc3-like"/>
</dbReference>
<dbReference type="GO" id="GO:0000127">
    <property type="term" value="C:transcription factor TFIIIC complex"/>
    <property type="evidence" value="ECO:0007669"/>
    <property type="project" value="InterPro"/>
</dbReference>
<dbReference type="InterPro" id="IPR007309">
    <property type="entry name" value="TFIIIC_Bblock-bd"/>
</dbReference>
<dbReference type="PANTHER" id="PTHR15180:SF1">
    <property type="entry name" value="GENERAL TRANSCRIPTION FACTOR 3C POLYPEPTIDE 1"/>
    <property type="match status" value="1"/>
</dbReference>
<name>A0AAW1Y962_RUBAR</name>
<dbReference type="PANTHER" id="PTHR15180">
    <property type="entry name" value="GENERAL TRANSCRIPTION FACTOR 3C POLYPEPTIDE 1"/>
    <property type="match status" value="1"/>
</dbReference>
<dbReference type="SUPFAM" id="SSF46785">
    <property type="entry name" value="Winged helix' DNA-binding domain"/>
    <property type="match status" value="1"/>
</dbReference>
<dbReference type="InterPro" id="IPR036390">
    <property type="entry name" value="WH_DNA-bd_sf"/>
</dbReference>
<protein>
    <recommendedName>
        <fullName evidence="12">B-block binding subunit of TFIIIC domain-containing protein</fullName>
    </recommendedName>
</protein>
<dbReference type="EMBL" id="JBEDUW010000002">
    <property type="protein sequence ID" value="KAK9945378.1"/>
    <property type="molecule type" value="Genomic_DNA"/>
</dbReference>
<evidence type="ECO:0000256" key="3">
    <source>
        <dbReference type="ARBA" id="ARBA00023125"/>
    </source>
</evidence>